<comment type="subcellular location">
    <subcellularLocation>
        <location evidence="1">Secreted</location>
    </subcellularLocation>
</comment>
<evidence type="ECO:0000256" key="10">
    <source>
        <dbReference type="ARBA" id="ARBA00034045"/>
    </source>
</evidence>
<dbReference type="AlphaFoldDB" id="A0A9P9WSE2"/>
<sequence length="250" mass="25541">MKYSTILGLTTLTVASPVAVVDEEQAAARLYGRQTGIIAKEFSTGGCKDNIFVFSRGSTEVGNMGAICGPPTSNGLKEALGADKVATEGVDYGALLSTNFLPGGADLAGIATMKGIINDAASQCPDSNILVGGYSQGAAMVHRVVEDLDPAVQDKIAGVVTFGDTQNKQDNGQIKGFPPQKTKVICNPGDAVCVGTLTILPPHLDYTKRADEAVSFLVSMVQASGNAAASSGASATSGAKATKGKGRNRN</sequence>
<feature type="region of interest" description="Disordered" evidence="13">
    <location>
        <begin position="229"/>
        <end position="250"/>
    </location>
</feature>
<dbReference type="Pfam" id="PF01083">
    <property type="entry name" value="Cutinase"/>
    <property type="match status" value="1"/>
</dbReference>
<gene>
    <name evidence="15" type="ORF">JX265_003526</name>
</gene>
<dbReference type="GO" id="GO:0005576">
    <property type="term" value="C:extracellular region"/>
    <property type="evidence" value="ECO:0007669"/>
    <property type="project" value="UniProtKB-SubCell"/>
</dbReference>
<keyword evidence="5" id="KW-0964">Secreted</keyword>
<dbReference type="InterPro" id="IPR029058">
    <property type="entry name" value="AB_hydrolase_fold"/>
</dbReference>
<evidence type="ECO:0000313" key="15">
    <source>
        <dbReference type="EMBL" id="KAI1877518.1"/>
    </source>
</evidence>
<keyword evidence="4" id="KW-0719">Serine esterase</keyword>
<dbReference type="GO" id="GO:0016052">
    <property type="term" value="P:carbohydrate catabolic process"/>
    <property type="evidence" value="ECO:0007669"/>
    <property type="project" value="TreeGrafter"/>
</dbReference>
<dbReference type="Gene3D" id="3.40.50.1820">
    <property type="entry name" value="alpha/beta hydrolase"/>
    <property type="match status" value="1"/>
</dbReference>
<evidence type="ECO:0000256" key="4">
    <source>
        <dbReference type="ARBA" id="ARBA00022487"/>
    </source>
</evidence>
<name>A0A9P9WSE2_9PEZI</name>
<dbReference type="InterPro" id="IPR043579">
    <property type="entry name" value="CUTINASE_2"/>
</dbReference>
<evidence type="ECO:0000256" key="7">
    <source>
        <dbReference type="ARBA" id="ARBA00022801"/>
    </source>
</evidence>
<evidence type="ECO:0000256" key="12">
    <source>
        <dbReference type="PIRSR" id="PIRSR611150-2"/>
    </source>
</evidence>
<evidence type="ECO:0000256" key="5">
    <source>
        <dbReference type="ARBA" id="ARBA00022525"/>
    </source>
</evidence>
<dbReference type="PANTHER" id="PTHR48250:SF3">
    <property type="entry name" value="CUTINASE 1-RELATED"/>
    <property type="match status" value="1"/>
</dbReference>
<dbReference type="PANTHER" id="PTHR48250">
    <property type="entry name" value="CUTINASE 2-RELATED"/>
    <property type="match status" value="1"/>
</dbReference>
<evidence type="ECO:0000256" key="6">
    <source>
        <dbReference type="ARBA" id="ARBA00022729"/>
    </source>
</evidence>
<evidence type="ECO:0000256" key="3">
    <source>
        <dbReference type="ARBA" id="ARBA00013095"/>
    </source>
</evidence>
<dbReference type="InterPro" id="IPR011150">
    <property type="entry name" value="Cutinase_monf"/>
</dbReference>
<accession>A0A9P9WSE2</accession>
<organism evidence="15 16">
    <name type="scientific">Neoarthrinium moseri</name>
    <dbReference type="NCBI Taxonomy" id="1658444"/>
    <lineage>
        <taxon>Eukaryota</taxon>
        <taxon>Fungi</taxon>
        <taxon>Dikarya</taxon>
        <taxon>Ascomycota</taxon>
        <taxon>Pezizomycotina</taxon>
        <taxon>Sordariomycetes</taxon>
        <taxon>Xylariomycetidae</taxon>
        <taxon>Amphisphaeriales</taxon>
        <taxon>Apiosporaceae</taxon>
        <taxon>Neoarthrinium</taxon>
    </lineage>
</organism>
<dbReference type="EC" id="3.1.1.74" evidence="3"/>
<dbReference type="PRINTS" id="PR00129">
    <property type="entry name" value="CUTINASE"/>
</dbReference>
<keyword evidence="8" id="KW-0843">Virulence</keyword>
<evidence type="ECO:0000256" key="1">
    <source>
        <dbReference type="ARBA" id="ARBA00004613"/>
    </source>
</evidence>
<evidence type="ECO:0000256" key="8">
    <source>
        <dbReference type="ARBA" id="ARBA00023026"/>
    </source>
</evidence>
<evidence type="ECO:0000256" key="13">
    <source>
        <dbReference type="SAM" id="MobiDB-lite"/>
    </source>
</evidence>
<feature type="active site" description="Nucleophile" evidence="11">
    <location>
        <position position="135"/>
    </location>
</feature>
<comment type="catalytic activity">
    <reaction evidence="10">
        <text>cutin + H2O = cutin monomers.</text>
        <dbReference type="EC" id="3.1.1.74"/>
    </reaction>
</comment>
<proteinExistence type="inferred from homology"/>
<keyword evidence="9 12" id="KW-1015">Disulfide bond</keyword>
<comment type="similarity">
    <text evidence="2">Belongs to the cutinase family.</text>
</comment>
<evidence type="ECO:0000256" key="14">
    <source>
        <dbReference type="SAM" id="SignalP"/>
    </source>
</evidence>
<feature type="disulfide bond" evidence="12">
    <location>
        <begin position="186"/>
        <end position="193"/>
    </location>
</feature>
<evidence type="ECO:0000256" key="11">
    <source>
        <dbReference type="PIRSR" id="PIRSR611150-1"/>
    </source>
</evidence>
<feature type="active site" evidence="11">
    <location>
        <position position="190"/>
    </location>
</feature>
<dbReference type="InterPro" id="IPR000675">
    <property type="entry name" value="Cutinase/axe"/>
</dbReference>
<dbReference type="PROSITE" id="PS00931">
    <property type="entry name" value="CUTINASE_2"/>
    <property type="match status" value="1"/>
</dbReference>
<feature type="chain" id="PRO_5040399154" description="cutinase" evidence="14">
    <location>
        <begin position="16"/>
        <end position="250"/>
    </location>
</feature>
<keyword evidence="7" id="KW-0378">Hydrolase</keyword>
<reference evidence="15" key="1">
    <citation type="submission" date="2021-03" db="EMBL/GenBank/DDBJ databases">
        <title>Revisited historic fungal species revealed as producer of novel bioactive compounds through whole genome sequencing and comparative genomics.</title>
        <authorList>
            <person name="Vignolle G.A."/>
            <person name="Hochenegger N."/>
            <person name="Mach R.L."/>
            <person name="Mach-Aigner A.R."/>
            <person name="Javad Rahimi M."/>
            <person name="Salim K.A."/>
            <person name="Chan C.M."/>
            <person name="Lim L.B.L."/>
            <person name="Cai F."/>
            <person name="Druzhinina I.S."/>
            <person name="U'Ren J.M."/>
            <person name="Derntl C."/>
        </authorList>
    </citation>
    <scope>NUCLEOTIDE SEQUENCE</scope>
    <source>
        <strain evidence="15">TUCIM 5799</strain>
    </source>
</reference>
<dbReference type="EMBL" id="JAFIMR010000006">
    <property type="protein sequence ID" value="KAI1877518.1"/>
    <property type="molecule type" value="Genomic_DNA"/>
</dbReference>
<evidence type="ECO:0000256" key="2">
    <source>
        <dbReference type="ARBA" id="ARBA00007534"/>
    </source>
</evidence>
<evidence type="ECO:0000256" key="9">
    <source>
        <dbReference type="ARBA" id="ARBA00023157"/>
    </source>
</evidence>
<feature type="disulfide bond" evidence="12">
    <location>
        <begin position="47"/>
        <end position="124"/>
    </location>
</feature>
<dbReference type="Proteomes" id="UP000829685">
    <property type="component" value="Unassembled WGS sequence"/>
</dbReference>
<dbReference type="GO" id="GO:0050525">
    <property type="term" value="F:cutinase activity"/>
    <property type="evidence" value="ECO:0007669"/>
    <property type="project" value="UniProtKB-EC"/>
</dbReference>
<feature type="compositionally biased region" description="Low complexity" evidence="13">
    <location>
        <begin position="229"/>
        <end position="241"/>
    </location>
</feature>
<feature type="active site" description="Proton donor/acceptor" evidence="11">
    <location>
        <position position="203"/>
    </location>
</feature>
<evidence type="ECO:0000313" key="16">
    <source>
        <dbReference type="Proteomes" id="UP000829685"/>
    </source>
</evidence>
<keyword evidence="16" id="KW-1185">Reference proteome</keyword>
<dbReference type="FunFam" id="3.40.50.1820:FF:000235">
    <property type="entry name" value="Cutinase 1"/>
    <property type="match status" value="1"/>
</dbReference>
<dbReference type="SUPFAM" id="SSF53474">
    <property type="entry name" value="alpha/beta-Hydrolases"/>
    <property type="match status" value="1"/>
</dbReference>
<protein>
    <recommendedName>
        <fullName evidence="3">cutinase</fullName>
        <ecNumber evidence="3">3.1.1.74</ecNumber>
    </recommendedName>
</protein>
<dbReference type="SMART" id="SM01110">
    <property type="entry name" value="Cutinase"/>
    <property type="match status" value="1"/>
</dbReference>
<comment type="caution">
    <text evidence="15">The sequence shown here is derived from an EMBL/GenBank/DDBJ whole genome shotgun (WGS) entry which is preliminary data.</text>
</comment>
<feature type="signal peptide" evidence="14">
    <location>
        <begin position="1"/>
        <end position="15"/>
    </location>
</feature>
<keyword evidence="6 14" id="KW-0732">Signal</keyword>